<feature type="domain" description="HAMP" evidence="7">
    <location>
        <begin position="203"/>
        <end position="256"/>
    </location>
</feature>
<evidence type="ECO:0000313" key="8">
    <source>
        <dbReference type="EMBL" id="KGJ94439.1"/>
    </source>
</evidence>
<keyword evidence="5" id="KW-1133">Transmembrane helix</keyword>
<evidence type="ECO:0000313" key="9">
    <source>
        <dbReference type="Proteomes" id="UP000029843"/>
    </source>
</evidence>
<dbReference type="GO" id="GO:0007165">
    <property type="term" value="P:signal transduction"/>
    <property type="evidence" value="ECO:0007669"/>
    <property type="project" value="UniProtKB-KW"/>
</dbReference>
<evidence type="ECO:0000256" key="5">
    <source>
        <dbReference type="SAM" id="Phobius"/>
    </source>
</evidence>
<keyword evidence="2 4" id="KW-0807">Transducer</keyword>
<keyword evidence="5" id="KW-0812">Transmembrane</keyword>
<evidence type="ECO:0000259" key="6">
    <source>
        <dbReference type="PROSITE" id="PS50111"/>
    </source>
</evidence>
<feature type="domain" description="Methyl-accepting transducer" evidence="6">
    <location>
        <begin position="261"/>
        <end position="497"/>
    </location>
</feature>
<evidence type="ECO:0000256" key="1">
    <source>
        <dbReference type="ARBA" id="ARBA00004370"/>
    </source>
</evidence>
<gene>
    <name evidence="8" type="ORF">ND2E_1628</name>
</gene>
<dbReference type="SMART" id="SM00283">
    <property type="entry name" value="MA"/>
    <property type="match status" value="1"/>
</dbReference>
<name>A0A099KUJ5_COLPS</name>
<sequence length="533" mass="57051" precursor="true">MVSISKKVLLGYLLVLFVAIAASVTLFGAASEVKQRTSQFIGATLPELSDLQQVKQSLDAIQIAAYGLYGTMIEAGEFANVINEKNQGLEQLLMASGALSSHQEYPVIVEEISVLFAVMTQLQRVMTADEVDWDGARDILVDVDTHSKNISEKLTEISKDVSQDASNSSTAIDTEIADIQLLVLALLASIVTVAIVAYTLSHKKIALPIRELAEELDHVAQNYDLTRVVPTLSNDETGLAGESVNRLLKAFNSGITDVRHIANNINDLVDVLGSTSENADVQVNLLNEKIELLLSSMMTLESQISTGFEQSNSAAEQAKDGAQAVENGAQQVAKTSTSISSLASDIEASSEMLIELRKSGDQVSTVVSTIAAIADQTNLLALNAAIEAARAGESGRGFAVVADEVRTLATRTHQSTIEINTMLAGIVGAISKIVTSMESNQTQADQAVALSQKTVESLSLIQSSILSLSNVSTEVASQAEQSHHQVVDMRSWVEDFKTVGDAVCQGSMEGRETSLKMTELAISFNKSVERFRT</sequence>
<dbReference type="Pfam" id="PF00015">
    <property type="entry name" value="MCPsignal"/>
    <property type="match status" value="1"/>
</dbReference>
<dbReference type="EMBL" id="JQED01000005">
    <property type="protein sequence ID" value="KGJ94439.1"/>
    <property type="molecule type" value="Genomic_DNA"/>
</dbReference>
<comment type="subcellular location">
    <subcellularLocation>
        <location evidence="1">Membrane</location>
    </subcellularLocation>
</comment>
<dbReference type="PATRIC" id="fig|28229.4.peg.634"/>
<protein>
    <submittedName>
        <fullName evidence="8">Methyl-accepting chemotaxis sensory transducer</fullName>
    </submittedName>
</protein>
<feature type="transmembrane region" description="Helical" evidence="5">
    <location>
        <begin position="179"/>
        <end position="200"/>
    </location>
</feature>
<dbReference type="RefSeq" id="WP_033092398.1">
    <property type="nucleotide sequence ID" value="NZ_JQED01000005.1"/>
</dbReference>
<evidence type="ECO:0000259" key="7">
    <source>
        <dbReference type="PROSITE" id="PS50885"/>
    </source>
</evidence>
<dbReference type="Pfam" id="PF00672">
    <property type="entry name" value="HAMP"/>
    <property type="match status" value="1"/>
</dbReference>
<dbReference type="Proteomes" id="UP000029843">
    <property type="component" value="Unassembled WGS sequence"/>
</dbReference>
<dbReference type="InterPro" id="IPR004089">
    <property type="entry name" value="MCPsignal_dom"/>
</dbReference>
<organism evidence="8 9">
    <name type="scientific">Colwellia psychrerythraea</name>
    <name type="common">Vibrio psychroerythus</name>
    <dbReference type="NCBI Taxonomy" id="28229"/>
    <lineage>
        <taxon>Bacteria</taxon>
        <taxon>Pseudomonadati</taxon>
        <taxon>Pseudomonadota</taxon>
        <taxon>Gammaproteobacteria</taxon>
        <taxon>Alteromonadales</taxon>
        <taxon>Colwelliaceae</taxon>
        <taxon>Colwellia</taxon>
    </lineage>
</organism>
<keyword evidence="5" id="KW-0472">Membrane</keyword>
<dbReference type="AlphaFoldDB" id="A0A099KUJ5"/>
<dbReference type="PROSITE" id="PS50885">
    <property type="entry name" value="HAMP"/>
    <property type="match status" value="1"/>
</dbReference>
<dbReference type="PANTHER" id="PTHR32089:SF112">
    <property type="entry name" value="LYSOZYME-LIKE PROTEIN-RELATED"/>
    <property type="match status" value="1"/>
</dbReference>
<dbReference type="GO" id="GO:0016020">
    <property type="term" value="C:membrane"/>
    <property type="evidence" value="ECO:0007669"/>
    <property type="project" value="UniProtKB-SubCell"/>
</dbReference>
<dbReference type="GO" id="GO:0006935">
    <property type="term" value="P:chemotaxis"/>
    <property type="evidence" value="ECO:0007669"/>
    <property type="project" value="UniProtKB-ARBA"/>
</dbReference>
<dbReference type="InterPro" id="IPR003660">
    <property type="entry name" value="HAMP_dom"/>
</dbReference>
<dbReference type="Gene3D" id="1.10.287.950">
    <property type="entry name" value="Methyl-accepting chemotaxis protein"/>
    <property type="match status" value="1"/>
</dbReference>
<evidence type="ECO:0000256" key="2">
    <source>
        <dbReference type="ARBA" id="ARBA00023224"/>
    </source>
</evidence>
<reference evidence="8 9" key="1">
    <citation type="submission" date="2014-08" db="EMBL/GenBank/DDBJ databases">
        <title>Genomic and Phenotypic Diversity of Colwellia psychrerythraea strains from Disparate Marine Basins.</title>
        <authorList>
            <person name="Techtmann S.M."/>
            <person name="Stelling S.C."/>
            <person name="Utturkar S.M."/>
            <person name="Alshibli N."/>
            <person name="Harris A."/>
            <person name="Brown S.D."/>
            <person name="Hazen T.C."/>
        </authorList>
    </citation>
    <scope>NUCLEOTIDE SEQUENCE [LARGE SCALE GENOMIC DNA]</scope>
    <source>
        <strain evidence="8 9">ND2E</strain>
    </source>
</reference>
<accession>A0A099KUJ5</accession>
<comment type="similarity">
    <text evidence="3">Belongs to the methyl-accepting chemotaxis (MCP) protein family.</text>
</comment>
<dbReference type="PROSITE" id="PS50111">
    <property type="entry name" value="CHEMOTAXIS_TRANSDUC_2"/>
    <property type="match status" value="1"/>
</dbReference>
<evidence type="ECO:0000256" key="3">
    <source>
        <dbReference type="ARBA" id="ARBA00029447"/>
    </source>
</evidence>
<comment type="caution">
    <text evidence="8">The sequence shown here is derived from an EMBL/GenBank/DDBJ whole genome shotgun (WGS) entry which is preliminary data.</text>
</comment>
<dbReference type="PANTHER" id="PTHR32089">
    <property type="entry name" value="METHYL-ACCEPTING CHEMOTAXIS PROTEIN MCPB"/>
    <property type="match status" value="1"/>
</dbReference>
<dbReference type="OrthoDB" id="9765653at2"/>
<proteinExistence type="inferred from homology"/>
<dbReference type="SUPFAM" id="SSF58104">
    <property type="entry name" value="Methyl-accepting chemotaxis protein (MCP) signaling domain"/>
    <property type="match status" value="1"/>
</dbReference>
<evidence type="ECO:0000256" key="4">
    <source>
        <dbReference type="PROSITE-ProRule" id="PRU00284"/>
    </source>
</evidence>